<comment type="caution">
    <text evidence="1">The sequence shown here is derived from an EMBL/GenBank/DDBJ whole genome shotgun (WGS) entry which is preliminary data.</text>
</comment>
<evidence type="ECO:0000313" key="1">
    <source>
        <dbReference type="EMBL" id="GGF74809.1"/>
    </source>
</evidence>
<gene>
    <name evidence="1" type="ORF">GCM10011375_32340</name>
</gene>
<protein>
    <submittedName>
        <fullName evidence="1">Uncharacterized protein</fullName>
    </submittedName>
</protein>
<reference evidence="1 2" key="1">
    <citation type="journal article" date="2019" name="Int. J. Syst. Evol. Microbiol.">
        <title>The Global Catalogue of Microorganisms (GCM) 10K type strain sequencing project: providing services to taxonomists for standard genome sequencing and annotation.</title>
        <authorList>
            <consortium name="The Broad Institute Genomics Platform"/>
            <consortium name="The Broad Institute Genome Sequencing Center for Infectious Disease"/>
            <person name="Wu L."/>
            <person name="Ma J."/>
        </authorList>
    </citation>
    <scope>NUCLEOTIDE SEQUENCE [LARGE SCALE GENOMIC DNA]</scope>
    <source>
        <strain evidence="1 2">CGMCC 1.12720</strain>
    </source>
</reference>
<sequence>MRMFLINIVLIISSSAIAAWLRMFDQRLFLQSWSNLIGESIKLWVAGFLISPLSELFNLWPIYVIYSASYFLIINKMHNGKPTIRQAIMLGVLLSSAMYIAINTLSHQWIMHDYNHHFKLFIIYSFSALIYGLLYYYLLTKRTYIDSAVQNQL</sequence>
<dbReference type="Proteomes" id="UP000605392">
    <property type="component" value="Unassembled WGS sequence"/>
</dbReference>
<keyword evidence="2" id="KW-1185">Reference proteome</keyword>
<organism evidence="1 2">
    <name type="scientific">Hymenobacter qilianensis</name>
    <dbReference type="NCBI Taxonomy" id="1385715"/>
    <lineage>
        <taxon>Bacteria</taxon>
        <taxon>Pseudomonadati</taxon>
        <taxon>Bacteroidota</taxon>
        <taxon>Cytophagia</taxon>
        <taxon>Cytophagales</taxon>
        <taxon>Hymenobacteraceae</taxon>
        <taxon>Hymenobacter</taxon>
    </lineage>
</organism>
<dbReference type="EMBL" id="BMFN01000003">
    <property type="protein sequence ID" value="GGF74809.1"/>
    <property type="molecule type" value="Genomic_DNA"/>
</dbReference>
<name>A0ACB5PV49_9BACT</name>
<proteinExistence type="predicted"/>
<accession>A0ACB5PV49</accession>
<evidence type="ECO:0000313" key="2">
    <source>
        <dbReference type="Proteomes" id="UP000605392"/>
    </source>
</evidence>